<feature type="compositionally biased region" description="Basic and acidic residues" evidence="2">
    <location>
        <begin position="114"/>
        <end position="123"/>
    </location>
</feature>
<feature type="coiled-coil region" evidence="1">
    <location>
        <begin position="456"/>
        <end position="516"/>
    </location>
</feature>
<comment type="caution">
    <text evidence="3">The sequence shown here is derived from an EMBL/GenBank/DDBJ whole genome shotgun (WGS) entry which is preliminary data.</text>
</comment>
<accession>A0A9P4JVW2</accession>
<sequence length="1336" mass="150167">MAVQIENVAIPVNLSAFVLTPECANDLGPSRIGIIAQPNYMGLRLDEALMQHDLVDHVDFHNTAPAKLNPRITDIGADVWDANPPKYRRNRLGIYLHWTLPRMYRAAQAQENQGKSHGERSDTQEDDLSTPQFPSVPNRWLVARRLNHQVSEDGKTLPQFQTWIVESNRVRRIQDIPDTVDIEVEVSPFIRGNIDPNDPDWRTVLEQQAELCLGKRNEYSGWPEDEASWSEEERGIEGEDDFMTLTVLGSSNPVFPDYTPHNGSVFSIVDAFKYRGLDGSVKYLTEANADYFVIGWNSLSRSDLLAPSTPLQFRTTLKNLKLSLTPPEGASEEEKAKIETKFGPDFTMEPISAGVTPLDGVITFLRAHKGNSEIEQVFGDMDADEIAEMVLNLGDLLYAANDSFDERAKAQDINLYDALYGKSTSSGFRWEYAEKSAPGKPPKAPSKEQFDDLLNLNEKQARFDAYERKLQQLRWDLFAEWWKYVSDKSNIRDHIQDEYRARVEDLDRQIRDIESKSGGIRPVLTAALDNQSFKRIAEDPFFMRKEPTVCIAGMDSGWPKDFLDELPIRIESFFPQSIDGVEQTVFMGKPSPFPSRLNNIALKILKGCITTSGQNLPKSPMPSRGFQHWGTKNPFEPMFLEWEALYYHIDKSKWTVGIRPSPVGLPTSHVRYGIPELLSENTQNQKDFRYVTGRTLILPQPIFSLTTAVKAVLDSNDPNSPIKTDEDKKKLLDGIEKLTFMSCPLSGLQEHLTTRVMGTHVKPTVNLPGKTNVPLLPAVQTDIGFTENTLKLIDSRSNLTPYGNLLNFPAETYPQHPFKGVTHGQLMITKLNIIDKFGQAVALPAPKPKLKNPPAVPESIHPCMSDFVIPDIIDNKLNTVYPEDTPAEHGDWPLCRFMQLAPAINQNARLNASFLNPSPPGSSFPFWSETENDKPESPIFGWIVINYQDSGMQFFRPDGRFYREIRIGGPNNAVLGSKWLPFDPPTTPAETDVPSQLDGLIKKVIDVANQGTFLKSFVYMINNAIKAMPFAPAEYAGYANALVGKPLALVNVGFSLELSIPALHAHNTLGKRPEDEQIELCEYQFPVKIGDSERPFDGMVGYFETDNTADGSTNWNKIYSYSADPDNDEFFQLIPENFIKLSPHYIDPVSLNVSTSNPSGRAFSSYREARAAQYRILTMIVDPYTPIHAYSPILPITGLSLPAWTIQQAMSRMTAFFRLGPSLISVDVPAWYDEERKVDPDSWTTPLPDGAGKESPAFPTIRLPVSGKKGLWRWLQPYDVPGAMPTDAHDTRYNEMGVVQEDTRIRKDFAPYTYVEGYLQLARPLLTSDIVGNDGP</sequence>
<feature type="region of interest" description="Disordered" evidence="2">
    <location>
        <begin position="108"/>
        <end position="134"/>
    </location>
</feature>
<dbReference type="Proteomes" id="UP000800093">
    <property type="component" value="Unassembled WGS sequence"/>
</dbReference>
<reference evidence="4" key="1">
    <citation type="journal article" date="2020" name="Stud. Mycol.">
        <title>101 Dothideomycetes genomes: A test case for predicting lifestyles and emergence of pathogens.</title>
        <authorList>
            <person name="Haridas S."/>
            <person name="Albert R."/>
            <person name="Binder M."/>
            <person name="Bloem J."/>
            <person name="LaButti K."/>
            <person name="Salamov A."/>
            <person name="Andreopoulos B."/>
            <person name="Baker S."/>
            <person name="Barry K."/>
            <person name="Bills G."/>
            <person name="Bluhm B."/>
            <person name="Cannon C."/>
            <person name="Castanera R."/>
            <person name="Culley D."/>
            <person name="Daum C."/>
            <person name="Ezra D."/>
            <person name="Gonzalez J."/>
            <person name="Henrissat B."/>
            <person name="Kuo A."/>
            <person name="Liang C."/>
            <person name="Lipzen A."/>
            <person name="Lutzoni F."/>
            <person name="Magnuson J."/>
            <person name="Mondo S."/>
            <person name="Nolan M."/>
            <person name="Ohm R."/>
            <person name="Pangilinan J."/>
            <person name="Park H.-J."/>
            <person name="Ramirez L."/>
            <person name="Alfaro M."/>
            <person name="Sun H."/>
            <person name="Tritt A."/>
            <person name="Yoshinaga Y."/>
            <person name="Zwiers L.-H."/>
            <person name="Turgeon B."/>
            <person name="Goodwin S."/>
            <person name="Spatafora J."/>
            <person name="Crous P."/>
            <person name="Grigoriev I."/>
        </authorList>
    </citation>
    <scope>NUCLEOTIDE SEQUENCE [LARGE SCALE GENOMIC DNA]</scope>
    <source>
        <strain evidence="4">CBS 304.66</strain>
    </source>
</reference>
<organism evidence="3 4">
    <name type="scientific">Lojkania enalia</name>
    <dbReference type="NCBI Taxonomy" id="147567"/>
    <lineage>
        <taxon>Eukaryota</taxon>
        <taxon>Fungi</taxon>
        <taxon>Dikarya</taxon>
        <taxon>Ascomycota</taxon>
        <taxon>Pezizomycotina</taxon>
        <taxon>Dothideomycetes</taxon>
        <taxon>Pleosporomycetidae</taxon>
        <taxon>Pleosporales</taxon>
        <taxon>Pleosporales incertae sedis</taxon>
        <taxon>Lojkania</taxon>
    </lineage>
</organism>
<evidence type="ECO:0000313" key="4">
    <source>
        <dbReference type="Proteomes" id="UP000800093"/>
    </source>
</evidence>
<evidence type="ECO:0000313" key="3">
    <source>
        <dbReference type="EMBL" id="KAF2257917.1"/>
    </source>
</evidence>
<evidence type="ECO:0000256" key="2">
    <source>
        <dbReference type="SAM" id="MobiDB-lite"/>
    </source>
</evidence>
<name>A0A9P4JVW2_9PLEO</name>
<dbReference type="EMBL" id="ML986817">
    <property type="protein sequence ID" value="KAF2257917.1"/>
    <property type="molecule type" value="Genomic_DNA"/>
</dbReference>
<protein>
    <submittedName>
        <fullName evidence="3">Uncharacterized protein</fullName>
    </submittedName>
</protein>
<dbReference type="OrthoDB" id="2992173at2759"/>
<evidence type="ECO:0000256" key="1">
    <source>
        <dbReference type="SAM" id="Coils"/>
    </source>
</evidence>
<proteinExistence type="predicted"/>
<keyword evidence="4" id="KW-1185">Reference proteome</keyword>
<keyword evidence="1" id="KW-0175">Coiled coil</keyword>
<gene>
    <name evidence="3" type="ORF">CC78DRAFT_527127</name>
</gene>